<evidence type="ECO:0000313" key="3">
    <source>
        <dbReference type="Proteomes" id="UP000039021"/>
    </source>
</evidence>
<name>A0A916LFI0_MYCTX</name>
<evidence type="ECO:0000256" key="1">
    <source>
        <dbReference type="SAM" id="MobiDB-lite"/>
    </source>
</evidence>
<comment type="caution">
    <text evidence="2">The sequence shown here is derived from an EMBL/GenBank/DDBJ whole genome shotgun (WGS) entry which is preliminary data.</text>
</comment>
<dbReference type="Proteomes" id="UP000039021">
    <property type="component" value="Unassembled WGS sequence"/>
</dbReference>
<organism evidence="2 3">
    <name type="scientific">Mycobacterium tuberculosis</name>
    <dbReference type="NCBI Taxonomy" id="1773"/>
    <lineage>
        <taxon>Bacteria</taxon>
        <taxon>Bacillati</taxon>
        <taxon>Actinomycetota</taxon>
        <taxon>Actinomycetes</taxon>
        <taxon>Mycobacteriales</taxon>
        <taxon>Mycobacteriaceae</taxon>
        <taxon>Mycobacterium</taxon>
        <taxon>Mycobacterium tuberculosis complex</taxon>
    </lineage>
</organism>
<proteinExistence type="predicted"/>
<gene>
    <name evidence="2" type="ORF">ERS007739_04512</name>
</gene>
<protein>
    <submittedName>
        <fullName evidence="2">Uncharacterized protein</fullName>
    </submittedName>
</protein>
<sequence length="33" mass="3424">MITGSSALACVLPSSTPHWSNESIPHTTPSVNT</sequence>
<accession>A0A916LFI0</accession>
<dbReference type="AlphaFoldDB" id="A0A916LFI0"/>
<dbReference type="EMBL" id="CSBK01002858">
    <property type="protein sequence ID" value="CPA31365.1"/>
    <property type="molecule type" value="Genomic_DNA"/>
</dbReference>
<evidence type="ECO:0000313" key="2">
    <source>
        <dbReference type="EMBL" id="CPA31365.1"/>
    </source>
</evidence>
<feature type="region of interest" description="Disordered" evidence="1">
    <location>
        <begin position="13"/>
        <end position="33"/>
    </location>
</feature>
<reference evidence="3" key="1">
    <citation type="submission" date="2015-03" db="EMBL/GenBank/DDBJ databases">
        <authorList>
            <consortium name="Pathogen Informatics"/>
        </authorList>
    </citation>
    <scope>NUCLEOTIDE SEQUENCE [LARGE SCALE GENOMIC DNA]</scope>
    <source>
        <strain evidence="3">N09902308</strain>
    </source>
</reference>